<dbReference type="OrthoDB" id="5761728at2"/>
<gene>
    <name evidence="1" type="ORF">RNAN_2328</name>
</gene>
<name>I1DZ48_9GAMM</name>
<comment type="caution">
    <text evidence="1">The sequence shown here is derived from an EMBL/GenBank/DDBJ whole genome shotgun (WGS) entry which is preliminary data.</text>
</comment>
<reference evidence="1 2" key="1">
    <citation type="journal article" date="2012" name="J. Bacteriol.">
        <title>Genome Sequence of the Protease-Producing Bacterium Rheinheimera nanhaiensis E407-8T, Isolated from Deep-Sea Sediment of the South China Sea.</title>
        <authorList>
            <person name="Zhang X.-Y."/>
            <person name="Zhang Y.-J."/>
            <person name="Qin Q.-L."/>
            <person name="Xie B.-B."/>
            <person name="Chen X.-L."/>
            <person name="Zhou B.-C."/>
            <person name="Zhang Y.-Z."/>
        </authorList>
    </citation>
    <scope>NUCLEOTIDE SEQUENCE [LARGE SCALE GENOMIC DNA]</scope>
    <source>
        <strain evidence="1 2">E407-8</strain>
    </source>
</reference>
<keyword evidence="2" id="KW-1185">Reference proteome</keyword>
<proteinExistence type="predicted"/>
<dbReference type="Pfam" id="PF14559">
    <property type="entry name" value="TPR_19"/>
    <property type="match status" value="1"/>
</dbReference>
<protein>
    <recommendedName>
        <fullName evidence="3">TPR repeat-containing protein</fullName>
    </recommendedName>
</protein>
<dbReference type="Proteomes" id="UP000004374">
    <property type="component" value="Unassembled WGS sequence"/>
</dbReference>
<organism evidence="1 2">
    <name type="scientific">Rheinheimera nanhaiensis E407-8</name>
    <dbReference type="NCBI Taxonomy" id="562729"/>
    <lineage>
        <taxon>Bacteria</taxon>
        <taxon>Pseudomonadati</taxon>
        <taxon>Pseudomonadota</taxon>
        <taxon>Gammaproteobacteria</taxon>
        <taxon>Chromatiales</taxon>
        <taxon>Chromatiaceae</taxon>
        <taxon>Rheinheimera</taxon>
    </lineage>
</organism>
<dbReference type="RefSeq" id="WP_008221834.1">
    <property type="nucleotide sequence ID" value="NZ_BAFK01000012.1"/>
</dbReference>
<dbReference type="Gene3D" id="1.25.40.10">
    <property type="entry name" value="Tetratricopeptide repeat domain"/>
    <property type="match status" value="1"/>
</dbReference>
<dbReference type="AlphaFoldDB" id="I1DZ48"/>
<accession>I1DZ48</accession>
<dbReference type="SUPFAM" id="SSF48452">
    <property type="entry name" value="TPR-like"/>
    <property type="match status" value="1"/>
</dbReference>
<dbReference type="STRING" id="562729.RNAN_2328"/>
<evidence type="ECO:0000313" key="2">
    <source>
        <dbReference type="Proteomes" id="UP000004374"/>
    </source>
</evidence>
<sequence>MRNVLLLICVFWLAQPGATEYRPDGNERWVLHTGLPLTDDMILLHQEMDKGGNDAARLQLARAYLHGARRPGFDDWFHQAEQLLQGVSANGRTTTDYFLLVADIQQQQHQFVAALESLAKVFQLHSTHVQASLMAARVYLALDQLDNAQRACGRLWQQDLFLFSVCQYEVAGRRGQWQQSYSALQQLWQRQPNLPVALDIWLRGILAEQAEQLGLNVIAIQWLEPVLAQAPTSIWLKWADLSLSLGQGRAVYQLLSELPLSQLADSLLVRLARAEIQLGKPGSYTETLHDRMQVRLARGDSEHAADVAHYFFYIVDDAKAALQWAERNYHTAKEPDDKHLLTLSLRALEANSEVLE</sequence>
<dbReference type="EMBL" id="BAFK01000012">
    <property type="protein sequence ID" value="GAB59326.1"/>
    <property type="molecule type" value="Genomic_DNA"/>
</dbReference>
<evidence type="ECO:0000313" key="1">
    <source>
        <dbReference type="EMBL" id="GAB59326.1"/>
    </source>
</evidence>
<evidence type="ECO:0008006" key="3">
    <source>
        <dbReference type="Google" id="ProtNLM"/>
    </source>
</evidence>
<dbReference type="InterPro" id="IPR011990">
    <property type="entry name" value="TPR-like_helical_dom_sf"/>
</dbReference>